<dbReference type="PANTHER" id="PTHR34219:SF3">
    <property type="entry name" value="BLL7967 PROTEIN"/>
    <property type="match status" value="1"/>
</dbReference>
<dbReference type="Proteomes" id="UP000445000">
    <property type="component" value="Unassembled WGS sequence"/>
</dbReference>
<evidence type="ECO:0000313" key="2">
    <source>
        <dbReference type="EMBL" id="GFE80657.1"/>
    </source>
</evidence>
<comment type="caution">
    <text evidence="2">The sequence shown here is derived from an EMBL/GenBank/DDBJ whole genome shotgun (WGS) entry which is preliminary data.</text>
</comment>
<name>A0A829YBI8_9GAMM</name>
<evidence type="ECO:0000313" key="3">
    <source>
        <dbReference type="Proteomes" id="UP000445000"/>
    </source>
</evidence>
<evidence type="ECO:0008006" key="4">
    <source>
        <dbReference type="Google" id="ProtNLM"/>
    </source>
</evidence>
<dbReference type="InterPro" id="IPR005625">
    <property type="entry name" value="PepSY-ass_TM"/>
</dbReference>
<keyword evidence="1" id="KW-0472">Membrane</keyword>
<organism evidence="2 3">
    <name type="scientific">Steroidobacter agaridevorans</name>
    <dbReference type="NCBI Taxonomy" id="2695856"/>
    <lineage>
        <taxon>Bacteria</taxon>
        <taxon>Pseudomonadati</taxon>
        <taxon>Pseudomonadota</taxon>
        <taxon>Gammaproteobacteria</taxon>
        <taxon>Steroidobacterales</taxon>
        <taxon>Steroidobacteraceae</taxon>
        <taxon>Steroidobacter</taxon>
    </lineage>
</organism>
<dbReference type="AlphaFoldDB" id="A0A829YBI8"/>
<dbReference type="Pfam" id="PF03929">
    <property type="entry name" value="PepSY_TM"/>
    <property type="match status" value="1"/>
</dbReference>
<feature type="transmembrane region" description="Helical" evidence="1">
    <location>
        <begin position="202"/>
        <end position="222"/>
    </location>
</feature>
<dbReference type="EMBL" id="BLJN01000002">
    <property type="protein sequence ID" value="GFE80657.1"/>
    <property type="molecule type" value="Genomic_DNA"/>
</dbReference>
<dbReference type="PANTHER" id="PTHR34219">
    <property type="entry name" value="IRON-REGULATED INNER MEMBRANE PROTEIN-RELATED"/>
    <property type="match status" value="1"/>
</dbReference>
<sequence length="253" mass="28643">MMLMRFLRKLHKWLGLIVGLQVLLWTISGLIFAWLDHHEVSAEHSVRTPDPAVLTPSISLVEAESWSSELASGEILEIRLTALLDHWVWRIETRSGITLRSAISGEPLRLTEDLVSKLAQRQYVGSGRLASVAFHPASTMEIRGSGATWAARFDDGRGTTLYYSADDGRLVEARNDTWRLFDFFWMLHTMDYAGRDNFNNPLVITVGFATLWLALSGALLLLRSFRRQDFAFLLGWRRTTAFNSRSEAGNSLD</sequence>
<protein>
    <recommendedName>
        <fullName evidence="4">PepSY domain-containing protein</fullName>
    </recommendedName>
</protein>
<keyword evidence="3" id="KW-1185">Reference proteome</keyword>
<accession>A0A829YBI8</accession>
<evidence type="ECO:0000256" key="1">
    <source>
        <dbReference type="SAM" id="Phobius"/>
    </source>
</evidence>
<keyword evidence="1" id="KW-0812">Transmembrane</keyword>
<gene>
    <name evidence="2" type="ORF">GCM10011487_26570</name>
</gene>
<keyword evidence="1" id="KW-1133">Transmembrane helix</keyword>
<proteinExistence type="predicted"/>
<reference evidence="3" key="1">
    <citation type="submission" date="2020-01" db="EMBL/GenBank/DDBJ databases">
        <title>'Steroidobacter agaridevorans' sp. nov., agar-degrading bacteria isolated from rhizosphere soils.</title>
        <authorList>
            <person name="Ikenaga M."/>
            <person name="Kataoka M."/>
            <person name="Murouchi A."/>
            <person name="Katsuragi S."/>
            <person name="Sakai M."/>
        </authorList>
    </citation>
    <scope>NUCLEOTIDE SEQUENCE [LARGE SCALE GENOMIC DNA]</scope>
    <source>
        <strain evidence="3">YU21-B</strain>
    </source>
</reference>